<reference evidence="1" key="1">
    <citation type="submission" date="2022-03" db="EMBL/GenBank/DDBJ databases">
        <authorList>
            <person name="Martin C."/>
        </authorList>
    </citation>
    <scope>NUCLEOTIDE SEQUENCE</scope>
</reference>
<gene>
    <name evidence="1" type="ORF">OFUS_LOCUS26238</name>
</gene>
<evidence type="ECO:0000313" key="1">
    <source>
        <dbReference type="EMBL" id="CAH1802570.1"/>
    </source>
</evidence>
<evidence type="ECO:0000313" key="2">
    <source>
        <dbReference type="Proteomes" id="UP000749559"/>
    </source>
</evidence>
<proteinExistence type="predicted"/>
<dbReference type="EMBL" id="CAIIXF020000012">
    <property type="protein sequence ID" value="CAH1802570.1"/>
    <property type="molecule type" value="Genomic_DNA"/>
</dbReference>
<dbReference type="Proteomes" id="UP000749559">
    <property type="component" value="Unassembled WGS sequence"/>
</dbReference>
<keyword evidence="2" id="KW-1185">Reference proteome</keyword>
<comment type="caution">
    <text evidence="1">The sequence shown here is derived from an EMBL/GenBank/DDBJ whole genome shotgun (WGS) entry which is preliminary data.</text>
</comment>
<organism evidence="1 2">
    <name type="scientific">Owenia fusiformis</name>
    <name type="common">Polychaete worm</name>
    <dbReference type="NCBI Taxonomy" id="6347"/>
    <lineage>
        <taxon>Eukaryota</taxon>
        <taxon>Metazoa</taxon>
        <taxon>Spiralia</taxon>
        <taxon>Lophotrochozoa</taxon>
        <taxon>Annelida</taxon>
        <taxon>Polychaeta</taxon>
        <taxon>Sedentaria</taxon>
        <taxon>Canalipalpata</taxon>
        <taxon>Sabellida</taxon>
        <taxon>Oweniida</taxon>
        <taxon>Oweniidae</taxon>
        <taxon>Owenia</taxon>
    </lineage>
</organism>
<accession>A0A8J1TMI5</accession>
<name>A0A8J1TMI5_OWEFU</name>
<feature type="non-terminal residue" evidence="1">
    <location>
        <position position="356"/>
    </location>
</feature>
<protein>
    <submittedName>
        <fullName evidence="1">Uncharacterized protein</fullName>
    </submittedName>
</protein>
<sequence>MNIHHPYRKGCKVIVILCITGAFCSLSNILYFVYTRKREQSDFPDIGKNGRDALPNNLGNHNIRLFYNQTWLSLLSHGYWRPKYVPLDDKDIVISNLKRIRKKKMIFYSDTSNCGHVSLGYRSICDPKDKKGCCKENSCQDIPMENCTCSTCFDERSRIFPEFHEWIPYGIDMRNNIQRDHICTGLRHLNVSSMVTLGDSLIRQVTERFWRRVYKGPVTHLLYEDSNKELIQSCCPNATDWGSYKCWERSFVEICNGIKFFYNKVYRVPKGTPEEFALLRTLKKDHPGHMLVFTDVGLHDNLNTKIISMYMKKLLEETKTLGDTDILYMTPYIPGLQKSPSFTGQTENKTIEFANF</sequence>
<dbReference type="OrthoDB" id="6151888at2759"/>
<dbReference type="AlphaFoldDB" id="A0A8J1TMI5"/>